<dbReference type="PANTHER" id="PTHR45772">
    <property type="entry name" value="CONSERVED COMPONENT OF ABC TRANSPORTER FOR NATURAL AMINO ACIDS-RELATED"/>
    <property type="match status" value="1"/>
</dbReference>
<dbReference type="CDD" id="cd03219">
    <property type="entry name" value="ABC_Mj1267_LivG_branched"/>
    <property type="match status" value="1"/>
</dbReference>
<dbReference type="InterPro" id="IPR003439">
    <property type="entry name" value="ABC_transporter-like_ATP-bd"/>
</dbReference>
<dbReference type="GO" id="GO:0005524">
    <property type="term" value="F:ATP binding"/>
    <property type="evidence" value="ECO:0007669"/>
    <property type="project" value="UniProtKB-KW"/>
</dbReference>
<protein>
    <submittedName>
        <fullName evidence="5">Branched-chain amino acid transport ATP-binding protein LivG</fullName>
    </submittedName>
</protein>
<proteinExistence type="predicted"/>
<dbReference type="InterPro" id="IPR003593">
    <property type="entry name" value="AAA+_ATPase"/>
</dbReference>
<dbReference type="InterPro" id="IPR051120">
    <property type="entry name" value="ABC_AA/LPS_Transport"/>
</dbReference>
<keyword evidence="1" id="KW-0813">Transport</keyword>
<dbReference type="EMBL" id="LAYJ01000112">
    <property type="protein sequence ID" value="KKI50079.1"/>
    <property type="molecule type" value="Genomic_DNA"/>
</dbReference>
<dbReference type="SMART" id="SM00382">
    <property type="entry name" value="AAA"/>
    <property type="match status" value="1"/>
</dbReference>
<reference evidence="5 6" key="1">
    <citation type="submission" date="2015-04" db="EMBL/GenBank/DDBJ databases">
        <title>Draft genome sequence of bacteremic isolate Catabacter hongkongensis type strain HKU16T.</title>
        <authorList>
            <person name="Lau S.K."/>
            <person name="Teng J.L."/>
            <person name="Huang Y."/>
            <person name="Curreem S.O."/>
            <person name="Tsui S.K."/>
            <person name="Woo P.C."/>
        </authorList>
    </citation>
    <scope>NUCLEOTIDE SEQUENCE [LARGE SCALE GENOMIC DNA]</scope>
    <source>
        <strain evidence="5 6">HKU16</strain>
    </source>
</reference>
<dbReference type="FunFam" id="3.40.50.300:FF:000421">
    <property type="entry name" value="Branched-chain amino acid ABC transporter ATP-binding protein"/>
    <property type="match status" value="1"/>
</dbReference>
<sequence>MILRFENVTKYFGGLAAVKDVSFNLESNQILGLIGPNGSGKTTCFNLITGVHKPTSGSILFEDKEISGLPSHKIARMGVARTFQISSVFPDLSAVENVVTAHHCRMKSNFVTGLFGICGTLKEEKRVLEHSRELLGFVGLEEKMDTRAGSLTSADQRRLMIAIAMATEPKLLMLDEPCAGMIEDERADLVQLIRKVCDGGVPVLLVEHHMKMIMEVCHHVVVLNLGQKIAEGRPEEIQKNEAVIEAYLGRSGNHA</sequence>
<name>A0A0M2NC74_9FIRM</name>
<dbReference type="Pfam" id="PF12399">
    <property type="entry name" value="BCA_ABC_TP_C"/>
    <property type="match status" value="1"/>
</dbReference>
<dbReference type="GO" id="GO:0016887">
    <property type="term" value="F:ATP hydrolysis activity"/>
    <property type="evidence" value="ECO:0007669"/>
    <property type="project" value="InterPro"/>
</dbReference>
<dbReference type="PROSITE" id="PS50893">
    <property type="entry name" value="ABC_TRANSPORTER_2"/>
    <property type="match status" value="1"/>
</dbReference>
<dbReference type="OrthoDB" id="9805514at2"/>
<keyword evidence="6" id="KW-1185">Reference proteome</keyword>
<evidence type="ECO:0000313" key="6">
    <source>
        <dbReference type="Proteomes" id="UP000034076"/>
    </source>
</evidence>
<comment type="caution">
    <text evidence="5">The sequence shown here is derived from an EMBL/GenBank/DDBJ whole genome shotgun (WGS) entry which is preliminary data.</text>
</comment>
<dbReference type="Pfam" id="PF00005">
    <property type="entry name" value="ABC_tran"/>
    <property type="match status" value="1"/>
</dbReference>
<dbReference type="SUPFAM" id="SSF52540">
    <property type="entry name" value="P-loop containing nucleoside triphosphate hydrolases"/>
    <property type="match status" value="1"/>
</dbReference>
<dbReference type="STRING" id="270498.CHK_2142"/>
<dbReference type="PATRIC" id="fig|270498.16.peg.1889"/>
<evidence type="ECO:0000313" key="5">
    <source>
        <dbReference type="EMBL" id="KKI50079.1"/>
    </source>
</evidence>
<keyword evidence="2" id="KW-0547">Nucleotide-binding</keyword>
<feature type="domain" description="ABC transporter" evidence="4">
    <location>
        <begin position="3"/>
        <end position="250"/>
    </location>
</feature>
<accession>A0A0M2NC74</accession>
<dbReference type="Gene3D" id="3.40.50.300">
    <property type="entry name" value="P-loop containing nucleotide triphosphate hydrolases"/>
    <property type="match status" value="1"/>
</dbReference>
<dbReference type="InterPro" id="IPR027417">
    <property type="entry name" value="P-loop_NTPase"/>
</dbReference>
<keyword evidence="3 5" id="KW-0067">ATP-binding</keyword>
<organism evidence="5 6">
    <name type="scientific">Christensenella hongkongensis</name>
    <dbReference type="NCBI Taxonomy" id="270498"/>
    <lineage>
        <taxon>Bacteria</taxon>
        <taxon>Bacillati</taxon>
        <taxon>Bacillota</taxon>
        <taxon>Clostridia</taxon>
        <taxon>Christensenellales</taxon>
        <taxon>Christensenellaceae</taxon>
        <taxon>Christensenella</taxon>
    </lineage>
</organism>
<dbReference type="AlphaFoldDB" id="A0A0M2NC74"/>
<evidence type="ECO:0000256" key="3">
    <source>
        <dbReference type="ARBA" id="ARBA00022840"/>
    </source>
</evidence>
<dbReference type="GO" id="GO:0005886">
    <property type="term" value="C:plasma membrane"/>
    <property type="evidence" value="ECO:0007669"/>
    <property type="project" value="TreeGrafter"/>
</dbReference>
<dbReference type="InterPro" id="IPR032823">
    <property type="entry name" value="BCA_ABC_TP_C"/>
</dbReference>
<evidence type="ECO:0000259" key="4">
    <source>
        <dbReference type="PROSITE" id="PS50893"/>
    </source>
</evidence>
<gene>
    <name evidence="5" type="ORF">CHK_2142</name>
</gene>
<dbReference type="RefSeq" id="WP_046443982.1">
    <property type="nucleotide sequence ID" value="NZ_CAUERS010000082.1"/>
</dbReference>
<dbReference type="PANTHER" id="PTHR45772:SF9">
    <property type="entry name" value="CONSERVED COMPONENT OF ABC TRANSPORTER FOR NATURAL AMINO ACIDS"/>
    <property type="match status" value="1"/>
</dbReference>
<evidence type="ECO:0000256" key="2">
    <source>
        <dbReference type="ARBA" id="ARBA00022741"/>
    </source>
</evidence>
<dbReference type="Proteomes" id="UP000034076">
    <property type="component" value="Unassembled WGS sequence"/>
</dbReference>
<evidence type="ECO:0000256" key="1">
    <source>
        <dbReference type="ARBA" id="ARBA00022448"/>
    </source>
</evidence>